<dbReference type="EMBL" id="FUZT01000005">
    <property type="protein sequence ID" value="SKC70383.1"/>
    <property type="molecule type" value="Genomic_DNA"/>
</dbReference>
<keyword evidence="3" id="KW-1185">Reference proteome</keyword>
<reference evidence="2 3" key="1">
    <citation type="submission" date="2017-02" db="EMBL/GenBank/DDBJ databases">
        <authorList>
            <person name="Peterson S.W."/>
        </authorList>
    </citation>
    <scope>NUCLEOTIDE SEQUENCE [LARGE SCALE GENOMIC DNA]</scope>
    <source>
        <strain evidence="2 3">M1</strain>
    </source>
</reference>
<dbReference type="RefSeq" id="WP_079491944.1">
    <property type="nucleotide sequence ID" value="NZ_FUZT01000005.1"/>
</dbReference>
<protein>
    <submittedName>
        <fullName evidence="2">Uncharacterized protein</fullName>
    </submittedName>
</protein>
<gene>
    <name evidence="2" type="ORF">SAMN02194393_02429</name>
</gene>
<accession>A0A1T5L364</accession>
<organism evidence="2 3">
    <name type="scientific">Maledivibacter halophilus</name>
    <dbReference type="NCBI Taxonomy" id="36842"/>
    <lineage>
        <taxon>Bacteria</taxon>
        <taxon>Bacillati</taxon>
        <taxon>Bacillota</taxon>
        <taxon>Clostridia</taxon>
        <taxon>Peptostreptococcales</taxon>
        <taxon>Caminicellaceae</taxon>
        <taxon>Maledivibacter</taxon>
    </lineage>
</organism>
<proteinExistence type="predicted"/>
<dbReference type="Proteomes" id="UP000190285">
    <property type="component" value="Unassembled WGS sequence"/>
</dbReference>
<dbReference type="AlphaFoldDB" id="A0A1T5L364"/>
<evidence type="ECO:0000313" key="2">
    <source>
        <dbReference type="EMBL" id="SKC70383.1"/>
    </source>
</evidence>
<dbReference type="OrthoDB" id="2372097at2"/>
<evidence type="ECO:0000313" key="3">
    <source>
        <dbReference type="Proteomes" id="UP000190285"/>
    </source>
</evidence>
<feature type="transmembrane region" description="Helical" evidence="1">
    <location>
        <begin position="12"/>
        <end position="31"/>
    </location>
</feature>
<sequence length="458" mass="54772">MKPEKVVKKRVALILLIGIFLLLGIFMYNQWKFLRDMIEEKNGDMANRYWHQNQCLETIEEIAAEIIISNRISKKTLNDIKYLNKRYLELKIHKEYYQPKNYLYGDLKNKISDNLLNRFIHETNDFFEEIYDNNIKLTDKNLQYIKNLHSKTKELNSIVDKYEFSIRQEYENLFYSENFANSINEMDRCIDINWFKKLEYEREDREEKKLKNLKPEDIFGEKVFSENEAREVAQEFLGDFDTVKRRTGSGESRYDDDKMFEHIDFDTIKEYEVEISVLGGKINRIFDKEWDDLLEEQGKSFDESQINISKEESINKLIKFLDERNIKDLEVIEVDEYGPELKVRFVKDTGRYLNMAAEIECIVDLTRKGRLLELSLEDYWQGLAFDDSRYDQALTGYDKAKKVLGSKITVTEENLVGEGTREQSLDFYWRFATRYDGEEYYIYVNVETGEEDIKKINK</sequence>
<keyword evidence="1" id="KW-0812">Transmembrane</keyword>
<name>A0A1T5L364_9FIRM</name>
<evidence type="ECO:0000256" key="1">
    <source>
        <dbReference type="SAM" id="Phobius"/>
    </source>
</evidence>
<keyword evidence="1" id="KW-0472">Membrane</keyword>
<keyword evidence="1" id="KW-1133">Transmembrane helix</keyword>